<dbReference type="STRING" id="215743.ROSMUCSMR3_01445"/>
<comment type="caution">
    <text evidence="6">The sequence shown here is derived from an EMBL/GenBank/DDBJ whole genome shotgun (WGS) entry which is preliminary data.</text>
</comment>
<dbReference type="SUPFAM" id="SSF46894">
    <property type="entry name" value="C-terminal effector domain of the bipartite response regulators"/>
    <property type="match status" value="1"/>
</dbReference>
<dbReference type="SMART" id="SM00421">
    <property type="entry name" value="HTH_LUXR"/>
    <property type="match status" value="1"/>
</dbReference>
<dbReference type="GO" id="GO:0003677">
    <property type="term" value="F:DNA binding"/>
    <property type="evidence" value="ECO:0007669"/>
    <property type="project" value="UniProtKB-KW"/>
</dbReference>
<dbReference type="Proteomes" id="UP000030021">
    <property type="component" value="Unassembled WGS sequence"/>
</dbReference>
<dbReference type="GO" id="GO:0000160">
    <property type="term" value="P:phosphorelay signal transduction system"/>
    <property type="evidence" value="ECO:0007669"/>
    <property type="project" value="InterPro"/>
</dbReference>
<dbReference type="Pfam" id="PF00196">
    <property type="entry name" value="GerE"/>
    <property type="match status" value="1"/>
</dbReference>
<dbReference type="Pfam" id="PF00072">
    <property type="entry name" value="Response_reg"/>
    <property type="match status" value="1"/>
</dbReference>
<dbReference type="Gene3D" id="3.40.50.2300">
    <property type="match status" value="1"/>
</dbReference>
<proteinExistence type="predicted"/>
<dbReference type="RefSeq" id="WP_037273128.1">
    <property type="nucleotide sequence ID" value="NZ_KN293980.1"/>
</dbReference>
<dbReference type="InterPro" id="IPR001789">
    <property type="entry name" value="Sig_transdc_resp-reg_receiver"/>
</dbReference>
<dbReference type="OrthoDB" id="9814495at2"/>
<dbReference type="PANTHER" id="PTHR45566:SF1">
    <property type="entry name" value="HTH-TYPE TRANSCRIPTIONAL REGULATOR YHJB-RELATED"/>
    <property type="match status" value="1"/>
</dbReference>
<dbReference type="CDD" id="cd17535">
    <property type="entry name" value="REC_NarL-like"/>
    <property type="match status" value="1"/>
</dbReference>
<dbReference type="PRINTS" id="PR00038">
    <property type="entry name" value="HTHLUXR"/>
</dbReference>
<keyword evidence="2" id="KW-0238">DNA-binding</keyword>
<dbReference type="InterPro" id="IPR058245">
    <property type="entry name" value="NreC/VraR/RcsB-like_REC"/>
</dbReference>
<dbReference type="eggNOG" id="COG2197">
    <property type="taxonomic scope" value="Bacteria"/>
</dbReference>
<gene>
    <name evidence="6" type="ORF">rosmuc_02138</name>
</gene>
<evidence type="ECO:0000259" key="4">
    <source>
        <dbReference type="PROSITE" id="PS50043"/>
    </source>
</evidence>
<dbReference type="InterPro" id="IPR011006">
    <property type="entry name" value="CheY-like_superfamily"/>
</dbReference>
<accession>A0A0A0HMN2</accession>
<keyword evidence="1 3" id="KW-0597">Phosphoprotein</keyword>
<dbReference type="CDD" id="cd06170">
    <property type="entry name" value="LuxR_C_like"/>
    <property type="match status" value="1"/>
</dbReference>
<dbReference type="EMBL" id="AONH01000012">
    <property type="protein sequence ID" value="KGM87899.1"/>
    <property type="molecule type" value="Genomic_DNA"/>
</dbReference>
<protein>
    <submittedName>
        <fullName evidence="6">Two component transcriptional regulator, LuxR family</fullName>
    </submittedName>
</protein>
<evidence type="ECO:0000256" key="1">
    <source>
        <dbReference type="ARBA" id="ARBA00022553"/>
    </source>
</evidence>
<reference evidence="6 7" key="1">
    <citation type="submission" date="2013-01" db="EMBL/GenBank/DDBJ databases">
        <authorList>
            <person name="Fiebig A."/>
            <person name="Goeker M."/>
            <person name="Klenk H.-P.P."/>
        </authorList>
    </citation>
    <scope>NUCLEOTIDE SEQUENCE [LARGE SCALE GENOMIC DNA]</scope>
    <source>
        <strain evidence="6 7">DSM 17069</strain>
    </source>
</reference>
<dbReference type="PROSITE" id="PS50110">
    <property type="entry name" value="RESPONSE_REGULATORY"/>
    <property type="match status" value="1"/>
</dbReference>
<feature type="modified residue" description="4-aspartylphosphate" evidence="3">
    <location>
        <position position="75"/>
    </location>
</feature>
<dbReference type="PROSITE" id="PS00622">
    <property type="entry name" value="HTH_LUXR_1"/>
    <property type="match status" value="1"/>
</dbReference>
<evidence type="ECO:0000256" key="3">
    <source>
        <dbReference type="PROSITE-ProRule" id="PRU00169"/>
    </source>
</evidence>
<feature type="domain" description="HTH luxR-type" evidence="4">
    <location>
        <begin position="166"/>
        <end position="231"/>
    </location>
</feature>
<organism evidence="6 7">
    <name type="scientific">Roseovarius mucosus DSM 17069</name>
    <dbReference type="NCBI Taxonomy" id="1288298"/>
    <lineage>
        <taxon>Bacteria</taxon>
        <taxon>Pseudomonadati</taxon>
        <taxon>Pseudomonadota</taxon>
        <taxon>Alphaproteobacteria</taxon>
        <taxon>Rhodobacterales</taxon>
        <taxon>Roseobacteraceae</taxon>
        <taxon>Roseovarius</taxon>
    </lineage>
</organism>
<dbReference type="PROSITE" id="PS50043">
    <property type="entry name" value="HTH_LUXR_2"/>
    <property type="match status" value="1"/>
</dbReference>
<sequence length="240" mass="25701">MTPKTAHIPGTRPAHAGPGRFTTALIVDDHPLFCDALSMTLKSVAGIARIDTAESLDQALAMVAENGPPDIIVLDLNLPDVSGLDGLARLRAVAGATPIVVVSSMSESRMVCSVIHAGAAGFVPKHSQRPVFRAAFEAIAAGEIFLPEGVVLTKTQEQPVNDRDEAVERLAHLTRQQARILQLICEGRLNKQIAYELSIAETTVKTHVTAIMRKLGVQTRTQAVLIAQMASFSNVLREAE</sequence>
<evidence type="ECO:0000313" key="6">
    <source>
        <dbReference type="EMBL" id="KGM87899.1"/>
    </source>
</evidence>
<dbReference type="HOGENOM" id="CLU_000445_90_8_5"/>
<dbReference type="PANTHER" id="PTHR45566">
    <property type="entry name" value="HTH-TYPE TRANSCRIPTIONAL REGULATOR YHJB-RELATED"/>
    <property type="match status" value="1"/>
</dbReference>
<dbReference type="InterPro" id="IPR000792">
    <property type="entry name" value="Tscrpt_reg_LuxR_C"/>
</dbReference>
<dbReference type="InterPro" id="IPR016032">
    <property type="entry name" value="Sig_transdc_resp-reg_C-effctor"/>
</dbReference>
<dbReference type="InterPro" id="IPR051015">
    <property type="entry name" value="EvgA-like"/>
</dbReference>
<dbReference type="SMART" id="SM00448">
    <property type="entry name" value="REC"/>
    <property type="match status" value="1"/>
</dbReference>
<dbReference type="GO" id="GO:0006355">
    <property type="term" value="P:regulation of DNA-templated transcription"/>
    <property type="evidence" value="ECO:0007669"/>
    <property type="project" value="InterPro"/>
</dbReference>
<dbReference type="SUPFAM" id="SSF52172">
    <property type="entry name" value="CheY-like"/>
    <property type="match status" value="1"/>
</dbReference>
<feature type="domain" description="Response regulatory" evidence="5">
    <location>
        <begin position="23"/>
        <end position="140"/>
    </location>
</feature>
<dbReference type="PATRIC" id="fig|1288298.3.peg.2153"/>
<evidence type="ECO:0000259" key="5">
    <source>
        <dbReference type="PROSITE" id="PS50110"/>
    </source>
</evidence>
<evidence type="ECO:0000256" key="2">
    <source>
        <dbReference type="ARBA" id="ARBA00023125"/>
    </source>
</evidence>
<evidence type="ECO:0000313" key="7">
    <source>
        <dbReference type="Proteomes" id="UP000030021"/>
    </source>
</evidence>
<name>A0A0A0HMN2_9RHOB</name>
<dbReference type="AlphaFoldDB" id="A0A0A0HMN2"/>